<dbReference type="Pfam" id="PF04020">
    <property type="entry name" value="Phage_holin_4_2"/>
    <property type="match status" value="1"/>
</dbReference>
<proteinExistence type="predicted"/>
<gene>
    <name evidence="2" type="ORF">A3D47_02240</name>
</gene>
<accession>A0A1G1YYH2</accession>
<protein>
    <recommendedName>
        <fullName evidence="4">Phage holin family protein</fullName>
    </recommendedName>
</protein>
<keyword evidence="1" id="KW-0812">Transmembrane</keyword>
<dbReference type="PANTHER" id="PTHR37309">
    <property type="entry name" value="SLR0284 PROTEIN"/>
    <property type="match status" value="1"/>
</dbReference>
<feature type="transmembrane region" description="Helical" evidence="1">
    <location>
        <begin position="55"/>
        <end position="75"/>
    </location>
</feature>
<name>A0A1G1YYH2_9BACT</name>
<reference evidence="2 3" key="1">
    <citation type="journal article" date="2016" name="Nat. Commun.">
        <title>Thousands of microbial genomes shed light on interconnected biogeochemical processes in an aquifer system.</title>
        <authorList>
            <person name="Anantharaman K."/>
            <person name="Brown C.T."/>
            <person name="Hug L.A."/>
            <person name="Sharon I."/>
            <person name="Castelle C.J."/>
            <person name="Probst A.J."/>
            <person name="Thomas B.C."/>
            <person name="Singh A."/>
            <person name="Wilkins M.J."/>
            <person name="Karaoz U."/>
            <person name="Brodie E.L."/>
            <person name="Williams K.H."/>
            <person name="Hubbard S.S."/>
            <person name="Banfield J.F."/>
        </authorList>
    </citation>
    <scope>NUCLEOTIDE SEQUENCE [LARGE SCALE GENOMIC DNA]</scope>
</reference>
<sequence>MTKLILILIGNGLGLFVATKYIPGFNAPLDWEGLIIAAAVLSAINLFIRPLLKLVLSPIIIVTLGLGIIFVNLATLYLLDYFLLSVTISGILPLLLGTLVIGAINFVMHIGSKIV</sequence>
<evidence type="ECO:0000313" key="3">
    <source>
        <dbReference type="Proteomes" id="UP000178651"/>
    </source>
</evidence>
<evidence type="ECO:0008006" key="4">
    <source>
        <dbReference type="Google" id="ProtNLM"/>
    </source>
</evidence>
<dbReference type="EMBL" id="MHIU01000034">
    <property type="protein sequence ID" value="OGY57402.1"/>
    <property type="molecule type" value="Genomic_DNA"/>
</dbReference>
<dbReference type="PANTHER" id="PTHR37309:SF1">
    <property type="entry name" value="SLR0284 PROTEIN"/>
    <property type="match status" value="1"/>
</dbReference>
<feature type="transmembrane region" description="Helical" evidence="1">
    <location>
        <begin position="29"/>
        <end position="48"/>
    </location>
</feature>
<evidence type="ECO:0000256" key="1">
    <source>
        <dbReference type="SAM" id="Phobius"/>
    </source>
</evidence>
<keyword evidence="1" id="KW-0472">Membrane</keyword>
<dbReference type="InterPro" id="IPR007165">
    <property type="entry name" value="Phage_holin_4_2"/>
</dbReference>
<feature type="transmembrane region" description="Helical" evidence="1">
    <location>
        <begin position="81"/>
        <end position="107"/>
    </location>
</feature>
<dbReference type="AlphaFoldDB" id="A0A1G1YYH2"/>
<keyword evidence="1" id="KW-1133">Transmembrane helix</keyword>
<comment type="caution">
    <text evidence="2">The sequence shown here is derived from an EMBL/GenBank/DDBJ whole genome shotgun (WGS) entry which is preliminary data.</text>
</comment>
<evidence type="ECO:0000313" key="2">
    <source>
        <dbReference type="EMBL" id="OGY57402.1"/>
    </source>
</evidence>
<organism evidence="2 3">
    <name type="scientific">Candidatus Colwellbacteria bacterium RIFCSPHIGHO2_02_FULL_43_15</name>
    <dbReference type="NCBI Taxonomy" id="1797686"/>
    <lineage>
        <taxon>Bacteria</taxon>
        <taxon>Candidatus Colwelliibacteriota</taxon>
    </lineage>
</organism>
<dbReference type="Proteomes" id="UP000178651">
    <property type="component" value="Unassembled WGS sequence"/>
</dbReference>